<keyword evidence="11" id="KW-1185">Reference proteome</keyword>
<evidence type="ECO:0000313" key="10">
    <source>
        <dbReference type="EMBL" id="KAL0481549.1"/>
    </source>
</evidence>
<dbReference type="Proteomes" id="UP001431209">
    <property type="component" value="Unassembled WGS sequence"/>
</dbReference>
<sequence>MHMYISMLGRGLKQSKLLPLPKRCIRYYSSSTESDIHNTLNKLYQDAEKPQTGISLRDLIFFGREVSPNKMITASQWIYRELRVRLARQVCLMDQFPYGLNLMPSVRVVRDWYFESYKDLLKIKEPHTTEQEQAFTQAISGIYQRHAPTPESVAKGVWELKQELRKTVYKSNNFDLATYVDVHQNLDNFYQYRIGMRMLIGQHLELHDQINNPVENYVGLISKQTSPSKVALSAIEDASILCQRHHLDVPEVSLHGAKDINFPYVSSHLYYMLFELVKNSMRAVVEFHKGGPYPSIRIVIADGDEDVTIKVSDEGGGIARSDFSKIWSYLYTTAEKQEESLFPDPSQDAPMAGFGYGLPLSRVYARYWRGDLNIMSMEGYGTDAYLHLNRLGDKSETLVT</sequence>
<dbReference type="Pfam" id="PF10436">
    <property type="entry name" value="BCDHK_Adom3"/>
    <property type="match status" value="1"/>
</dbReference>
<evidence type="ECO:0000256" key="3">
    <source>
        <dbReference type="ARBA" id="ARBA00022741"/>
    </source>
</evidence>
<comment type="catalytic activity">
    <reaction evidence="7">
        <text>L-seryl-[pyruvate dehydrogenase E1 alpha subunit] + ATP = O-phospho-L-seryl-[pyruvate dehydrogenase E1 alpha subunit] + ADP + H(+)</text>
        <dbReference type="Rhea" id="RHEA:23052"/>
        <dbReference type="Rhea" id="RHEA-COMP:13689"/>
        <dbReference type="Rhea" id="RHEA-COMP:13690"/>
        <dbReference type="ChEBI" id="CHEBI:15378"/>
        <dbReference type="ChEBI" id="CHEBI:29999"/>
        <dbReference type="ChEBI" id="CHEBI:30616"/>
        <dbReference type="ChEBI" id="CHEBI:83421"/>
        <dbReference type="ChEBI" id="CHEBI:456216"/>
        <dbReference type="EC" id="2.7.11.2"/>
    </reaction>
</comment>
<comment type="caution">
    <text evidence="10">The sequence shown here is derived from an EMBL/GenBank/DDBJ whole genome shotgun (WGS) entry which is preliminary data.</text>
</comment>
<comment type="similarity">
    <text evidence="1 8">Belongs to the PDK/BCKDK protein kinase family.</text>
</comment>
<dbReference type="PROSITE" id="PS50109">
    <property type="entry name" value="HIS_KIN"/>
    <property type="match status" value="1"/>
</dbReference>
<dbReference type="InterPro" id="IPR003594">
    <property type="entry name" value="HATPase_dom"/>
</dbReference>
<evidence type="ECO:0000256" key="1">
    <source>
        <dbReference type="ARBA" id="ARBA00006155"/>
    </source>
</evidence>
<evidence type="ECO:0000256" key="4">
    <source>
        <dbReference type="ARBA" id="ARBA00022777"/>
    </source>
</evidence>
<dbReference type="InterPro" id="IPR039028">
    <property type="entry name" value="BCKD/PDK"/>
</dbReference>
<dbReference type="InterPro" id="IPR036890">
    <property type="entry name" value="HATPase_C_sf"/>
</dbReference>
<protein>
    <recommendedName>
        <fullName evidence="8">Protein-serine/threonine kinase</fullName>
        <ecNumber evidence="8">2.7.11.-</ecNumber>
    </recommendedName>
</protein>
<keyword evidence="5 8" id="KW-0067">ATP-binding</keyword>
<dbReference type="InterPro" id="IPR036784">
    <property type="entry name" value="AK/P_DHK_N_sf"/>
</dbReference>
<reference evidence="10 11" key="1">
    <citation type="submission" date="2024-03" db="EMBL/GenBank/DDBJ databases">
        <title>The Acrasis kona genome and developmental transcriptomes reveal deep origins of eukaryotic multicellular pathways.</title>
        <authorList>
            <person name="Sheikh S."/>
            <person name="Fu C.-J."/>
            <person name="Brown M.W."/>
            <person name="Baldauf S.L."/>
        </authorList>
    </citation>
    <scope>NUCLEOTIDE SEQUENCE [LARGE SCALE GENOMIC DNA]</scope>
    <source>
        <strain evidence="10 11">ATCC MYA-3509</strain>
    </source>
</reference>
<keyword evidence="2 8" id="KW-0808">Transferase</keyword>
<dbReference type="PANTHER" id="PTHR11947:SF3">
    <property type="entry name" value="[PYRUVATE DEHYDROGENASE (ACETYL-TRANSFERRING)] KINASE, MITOCHONDRIAL"/>
    <property type="match status" value="1"/>
</dbReference>
<dbReference type="InterPro" id="IPR005467">
    <property type="entry name" value="His_kinase_dom"/>
</dbReference>
<feature type="domain" description="Histidine kinase" evidence="9">
    <location>
        <begin position="269"/>
        <end position="392"/>
    </location>
</feature>
<dbReference type="AlphaFoldDB" id="A0AAW2YX10"/>
<dbReference type="Gene3D" id="1.20.140.20">
    <property type="entry name" value="Alpha-ketoacid/pyruvate dehydrogenase kinase, N-terminal domain"/>
    <property type="match status" value="1"/>
</dbReference>
<evidence type="ECO:0000256" key="5">
    <source>
        <dbReference type="ARBA" id="ARBA00022840"/>
    </source>
</evidence>
<evidence type="ECO:0000256" key="8">
    <source>
        <dbReference type="RuleBase" id="RU366032"/>
    </source>
</evidence>
<proteinExistence type="inferred from homology"/>
<dbReference type="Gene3D" id="3.30.565.10">
    <property type="entry name" value="Histidine kinase-like ATPase, C-terminal domain"/>
    <property type="match status" value="1"/>
</dbReference>
<dbReference type="InterPro" id="IPR018955">
    <property type="entry name" value="BCDHK/PDK_N"/>
</dbReference>
<evidence type="ECO:0000313" key="11">
    <source>
        <dbReference type="Proteomes" id="UP001431209"/>
    </source>
</evidence>
<keyword evidence="6 8" id="KW-0496">Mitochondrion</keyword>
<comment type="subcellular location">
    <subcellularLocation>
        <location evidence="8">Mitochondrion matrix</location>
    </subcellularLocation>
</comment>
<dbReference type="GO" id="GO:0005759">
    <property type="term" value="C:mitochondrial matrix"/>
    <property type="evidence" value="ECO:0007669"/>
    <property type="project" value="UniProtKB-SubCell"/>
</dbReference>
<dbReference type="CDD" id="cd16929">
    <property type="entry name" value="HATPase_PDK-like"/>
    <property type="match status" value="1"/>
</dbReference>
<dbReference type="GO" id="GO:0004740">
    <property type="term" value="F:pyruvate dehydrogenase (acetyl-transferring) kinase activity"/>
    <property type="evidence" value="ECO:0007669"/>
    <property type="project" value="UniProtKB-EC"/>
</dbReference>
<keyword evidence="4 8" id="KW-0418">Kinase</keyword>
<dbReference type="SUPFAM" id="SSF55874">
    <property type="entry name" value="ATPase domain of HSP90 chaperone/DNA topoisomerase II/histidine kinase"/>
    <property type="match status" value="1"/>
</dbReference>
<dbReference type="SUPFAM" id="SSF69012">
    <property type="entry name" value="alpha-ketoacid dehydrogenase kinase, N-terminal domain"/>
    <property type="match status" value="1"/>
</dbReference>
<dbReference type="Pfam" id="PF02518">
    <property type="entry name" value="HATPase_c"/>
    <property type="match status" value="1"/>
</dbReference>
<evidence type="ECO:0000256" key="7">
    <source>
        <dbReference type="ARBA" id="ARBA00048201"/>
    </source>
</evidence>
<name>A0AAW2YX10_9EUKA</name>
<evidence type="ECO:0000259" key="9">
    <source>
        <dbReference type="PROSITE" id="PS50109"/>
    </source>
</evidence>
<dbReference type="EC" id="2.7.11.-" evidence="8"/>
<gene>
    <name evidence="10" type="ORF">AKO1_012322</name>
</gene>
<keyword evidence="10" id="KW-0670">Pyruvate</keyword>
<dbReference type="PANTHER" id="PTHR11947">
    <property type="entry name" value="PYRUVATE DEHYDROGENASE KINASE"/>
    <property type="match status" value="1"/>
</dbReference>
<organism evidence="10 11">
    <name type="scientific">Acrasis kona</name>
    <dbReference type="NCBI Taxonomy" id="1008807"/>
    <lineage>
        <taxon>Eukaryota</taxon>
        <taxon>Discoba</taxon>
        <taxon>Heterolobosea</taxon>
        <taxon>Tetramitia</taxon>
        <taxon>Eutetramitia</taxon>
        <taxon>Acrasidae</taxon>
        <taxon>Acrasis</taxon>
    </lineage>
</organism>
<accession>A0AAW2YX10</accession>
<evidence type="ECO:0000256" key="2">
    <source>
        <dbReference type="ARBA" id="ARBA00022679"/>
    </source>
</evidence>
<dbReference type="GO" id="GO:0005524">
    <property type="term" value="F:ATP binding"/>
    <property type="evidence" value="ECO:0007669"/>
    <property type="project" value="UniProtKB-UniRule"/>
</dbReference>
<keyword evidence="3 8" id="KW-0547">Nucleotide-binding</keyword>
<dbReference type="EMBL" id="JAOPGA020000769">
    <property type="protein sequence ID" value="KAL0481549.1"/>
    <property type="molecule type" value="Genomic_DNA"/>
</dbReference>
<dbReference type="SMART" id="SM00387">
    <property type="entry name" value="HATPase_c"/>
    <property type="match status" value="1"/>
</dbReference>
<evidence type="ECO:0000256" key="6">
    <source>
        <dbReference type="ARBA" id="ARBA00023128"/>
    </source>
</evidence>
<dbReference type="GO" id="GO:0010906">
    <property type="term" value="P:regulation of glucose metabolic process"/>
    <property type="evidence" value="ECO:0007669"/>
    <property type="project" value="TreeGrafter"/>
</dbReference>